<comment type="similarity">
    <text evidence="2">Belongs to the anion exchanger (TC 2.A.31.3) family.</text>
</comment>
<keyword evidence="7 8" id="KW-0472">Membrane</keyword>
<dbReference type="GO" id="GO:0005886">
    <property type="term" value="C:plasma membrane"/>
    <property type="evidence" value="ECO:0007669"/>
    <property type="project" value="UniProtKB-ARBA"/>
</dbReference>
<accession>A0A9W7HP29</accession>
<keyword evidence="11" id="KW-1185">Reference proteome</keyword>
<dbReference type="InterPro" id="IPR011531">
    <property type="entry name" value="HCO3_transpt-like_TM_dom"/>
</dbReference>
<evidence type="ECO:0000256" key="2">
    <source>
        <dbReference type="ARBA" id="ARBA00006262"/>
    </source>
</evidence>
<evidence type="ECO:0000256" key="4">
    <source>
        <dbReference type="ARBA" id="ARBA00022681"/>
    </source>
</evidence>
<gene>
    <name evidence="10" type="ORF">HRI_001765700</name>
</gene>
<proteinExistence type="inferred from homology"/>
<dbReference type="Pfam" id="PF00955">
    <property type="entry name" value="HCO3_cotransp"/>
    <property type="match status" value="1"/>
</dbReference>
<organism evidence="10 11">
    <name type="scientific">Hibiscus trionum</name>
    <name type="common">Flower of an hour</name>
    <dbReference type="NCBI Taxonomy" id="183268"/>
    <lineage>
        <taxon>Eukaryota</taxon>
        <taxon>Viridiplantae</taxon>
        <taxon>Streptophyta</taxon>
        <taxon>Embryophyta</taxon>
        <taxon>Tracheophyta</taxon>
        <taxon>Spermatophyta</taxon>
        <taxon>Magnoliopsida</taxon>
        <taxon>eudicotyledons</taxon>
        <taxon>Gunneridae</taxon>
        <taxon>Pentapetalae</taxon>
        <taxon>rosids</taxon>
        <taxon>malvids</taxon>
        <taxon>Malvales</taxon>
        <taxon>Malvaceae</taxon>
        <taxon>Malvoideae</taxon>
        <taxon>Hibiscus</taxon>
    </lineage>
</organism>
<comment type="subcellular location">
    <subcellularLocation>
        <location evidence="1">Membrane</location>
        <topology evidence="1">Multi-pass membrane protein</topology>
    </subcellularLocation>
</comment>
<dbReference type="AlphaFoldDB" id="A0A9W7HP29"/>
<evidence type="ECO:0000256" key="5">
    <source>
        <dbReference type="ARBA" id="ARBA00022692"/>
    </source>
</evidence>
<keyword evidence="4" id="KW-0406">Ion transport</keyword>
<evidence type="ECO:0000259" key="9">
    <source>
        <dbReference type="Pfam" id="PF00955"/>
    </source>
</evidence>
<feature type="domain" description="Bicarbonate transporter-like transmembrane" evidence="9">
    <location>
        <begin position="7"/>
        <end position="93"/>
    </location>
</feature>
<dbReference type="InterPro" id="IPR003020">
    <property type="entry name" value="HCO3_transpt_euk"/>
</dbReference>
<evidence type="ECO:0000256" key="8">
    <source>
        <dbReference type="SAM" id="Phobius"/>
    </source>
</evidence>
<evidence type="ECO:0000256" key="1">
    <source>
        <dbReference type="ARBA" id="ARBA00004141"/>
    </source>
</evidence>
<feature type="transmembrane region" description="Helical" evidence="8">
    <location>
        <begin position="33"/>
        <end position="52"/>
    </location>
</feature>
<feature type="transmembrane region" description="Helical" evidence="8">
    <location>
        <begin position="72"/>
        <end position="93"/>
    </location>
</feature>
<keyword evidence="6 8" id="KW-1133">Transmembrane helix</keyword>
<dbReference type="GO" id="GO:0006820">
    <property type="term" value="P:monoatomic anion transport"/>
    <property type="evidence" value="ECO:0007669"/>
    <property type="project" value="InterPro"/>
</dbReference>
<dbReference type="EMBL" id="BSYR01000018">
    <property type="protein sequence ID" value="GMI80964.1"/>
    <property type="molecule type" value="Genomic_DNA"/>
</dbReference>
<dbReference type="PANTHER" id="PTHR11453:SF131">
    <property type="entry name" value="BORON TRANSPORTER 7-RELATED"/>
    <property type="match status" value="1"/>
</dbReference>
<dbReference type="GO" id="GO:0050801">
    <property type="term" value="P:monoatomic ion homeostasis"/>
    <property type="evidence" value="ECO:0007669"/>
    <property type="project" value="TreeGrafter"/>
</dbReference>
<dbReference type="PANTHER" id="PTHR11453">
    <property type="entry name" value="ANION EXCHANGE PROTEIN"/>
    <property type="match status" value="1"/>
</dbReference>
<evidence type="ECO:0000256" key="6">
    <source>
        <dbReference type="ARBA" id="ARBA00022989"/>
    </source>
</evidence>
<keyword evidence="5 8" id="KW-0812">Transmembrane</keyword>
<evidence type="ECO:0000256" key="3">
    <source>
        <dbReference type="ARBA" id="ARBA00022448"/>
    </source>
</evidence>
<evidence type="ECO:0000313" key="11">
    <source>
        <dbReference type="Proteomes" id="UP001165190"/>
    </source>
</evidence>
<dbReference type="OrthoDB" id="1735926at2759"/>
<comment type="caution">
    <text evidence="10">The sequence shown here is derived from an EMBL/GenBank/DDBJ whole genome shotgun (WGS) entry which is preliminary data.</text>
</comment>
<reference evidence="10" key="1">
    <citation type="submission" date="2023-05" db="EMBL/GenBank/DDBJ databases">
        <title>Genome and transcriptome analyses reveal genes involved in the formation of fine ridges on petal epidermal cells in Hibiscus trionum.</title>
        <authorList>
            <person name="Koshimizu S."/>
            <person name="Masuda S."/>
            <person name="Ishii T."/>
            <person name="Shirasu K."/>
            <person name="Hoshino A."/>
            <person name="Arita M."/>
        </authorList>
    </citation>
    <scope>NUCLEOTIDE SEQUENCE</scope>
    <source>
        <strain evidence="10">Hamamatsu line</strain>
    </source>
</reference>
<dbReference type="Proteomes" id="UP001165190">
    <property type="component" value="Unassembled WGS sequence"/>
</dbReference>
<dbReference type="Gene3D" id="1.10.287.570">
    <property type="entry name" value="Helical hairpin bin"/>
    <property type="match status" value="1"/>
</dbReference>
<keyword evidence="3" id="KW-0813">Transport</keyword>
<evidence type="ECO:0000256" key="7">
    <source>
        <dbReference type="ARBA" id="ARBA00023136"/>
    </source>
</evidence>
<dbReference type="FunFam" id="1.10.287.570:FF:000004">
    <property type="entry name" value="probable boron transporter 2"/>
    <property type="match status" value="1"/>
</dbReference>
<sequence>MENIRSPFKGIIGDIKGRSACYKQDWVNGFRSGYQILAPTTYIFFASALPVIAFGEQLSRDTYGSLSPVETLASTAICGIIHSILGGQPLFFLRY</sequence>
<dbReference type="GO" id="GO:0005452">
    <property type="term" value="F:solute:inorganic anion antiporter activity"/>
    <property type="evidence" value="ECO:0007669"/>
    <property type="project" value="InterPro"/>
</dbReference>
<keyword evidence="4" id="KW-0039">Anion exchange</keyword>
<evidence type="ECO:0000313" key="10">
    <source>
        <dbReference type="EMBL" id="GMI80964.1"/>
    </source>
</evidence>
<name>A0A9W7HP29_HIBTR</name>
<protein>
    <submittedName>
        <fullName evidence="10">REQUIRES HIGH BORON 5</fullName>
    </submittedName>
</protein>